<dbReference type="GO" id="GO:0005484">
    <property type="term" value="F:SNAP receptor activity"/>
    <property type="evidence" value="ECO:0007669"/>
    <property type="project" value="TreeGrafter"/>
</dbReference>
<protein>
    <recommendedName>
        <fullName evidence="3">Vesicle transport protein USE1</fullName>
    </recommendedName>
    <alternativeName>
        <fullName evidence="11">USE1-like protein</fullName>
    </alternativeName>
</protein>
<keyword evidence="8" id="KW-0653">Protein transport</keyword>
<dbReference type="STRING" id="318479.A0A0N4UA24"/>
<proteinExistence type="inferred from homology"/>
<dbReference type="WBParaSite" id="DME_0000397201-mRNA-1">
    <property type="protein sequence ID" value="DME_0000397201-mRNA-1"/>
    <property type="gene ID" value="DME_0000397201"/>
</dbReference>
<evidence type="ECO:0000256" key="4">
    <source>
        <dbReference type="ARBA" id="ARBA00022448"/>
    </source>
</evidence>
<evidence type="ECO:0000256" key="9">
    <source>
        <dbReference type="ARBA" id="ARBA00022989"/>
    </source>
</evidence>
<keyword evidence="9 12" id="KW-1133">Transmembrane helix</keyword>
<evidence type="ECO:0000313" key="16">
    <source>
        <dbReference type="WBParaSite" id="DME_0000397201-mRNA-1"/>
    </source>
</evidence>
<evidence type="ECO:0000313" key="14">
    <source>
        <dbReference type="Proteomes" id="UP000038040"/>
    </source>
</evidence>
<accession>A0A0N4UA24</accession>
<dbReference type="GO" id="GO:0015031">
    <property type="term" value="P:protein transport"/>
    <property type="evidence" value="ECO:0007669"/>
    <property type="project" value="UniProtKB-KW"/>
</dbReference>
<dbReference type="PANTHER" id="PTHR13050:SF7">
    <property type="entry name" value="VESICLE TRANSPORT PROTEIN USE1"/>
    <property type="match status" value="1"/>
</dbReference>
<evidence type="ECO:0000313" key="15">
    <source>
        <dbReference type="Proteomes" id="UP000274756"/>
    </source>
</evidence>
<feature type="transmembrane region" description="Helical" evidence="12">
    <location>
        <begin position="236"/>
        <end position="258"/>
    </location>
</feature>
<evidence type="ECO:0000256" key="5">
    <source>
        <dbReference type="ARBA" id="ARBA00022692"/>
    </source>
</evidence>
<organism evidence="14 16">
    <name type="scientific">Dracunculus medinensis</name>
    <name type="common">Guinea worm</name>
    <dbReference type="NCBI Taxonomy" id="318479"/>
    <lineage>
        <taxon>Eukaryota</taxon>
        <taxon>Metazoa</taxon>
        <taxon>Ecdysozoa</taxon>
        <taxon>Nematoda</taxon>
        <taxon>Chromadorea</taxon>
        <taxon>Rhabditida</taxon>
        <taxon>Spirurina</taxon>
        <taxon>Dracunculoidea</taxon>
        <taxon>Dracunculidae</taxon>
        <taxon>Dracunculus</taxon>
    </lineage>
</organism>
<dbReference type="GO" id="GO:0031201">
    <property type="term" value="C:SNARE complex"/>
    <property type="evidence" value="ECO:0007669"/>
    <property type="project" value="TreeGrafter"/>
</dbReference>
<name>A0A0N4UA24_DRAME</name>
<sequence>MGVVTVDEINFQRLLDRSKRLCGENLVENVFKLKAALIELEAIFSRLQDDRNLDTDLLMQYGRDMHQLKLLVEAEQKKTPEERLRWIDMLPSVFPPFNPSTSLSDDCNESRFAFTNGNSNSNSIEGLKAKNKAVYRADLPIIILLLLRLFIQQLSENVNLDEVIRAENEKQEKLAKDLLEMAILMKQTYTTASVVLQDDNTVLSRLQKAAETNKMKLEIESRRLEEHAYRSWCDCMYLIGIFIIISSFISMVIVMKMFSKKY</sequence>
<evidence type="ECO:0000256" key="3">
    <source>
        <dbReference type="ARBA" id="ARBA00015843"/>
    </source>
</evidence>
<keyword evidence="4" id="KW-0813">Transport</keyword>
<evidence type="ECO:0000313" key="13">
    <source>
        <dbReference type="EMBL" id="VDN58004.1"/>
    </source>
</evidence>
<keyword evidence="7" id="KW-0931">ER-Golgi transport</keyword>
<dbReference type="EMBL" id="UYYG01001164">
    <property type="protein sequence ID" value="VDN58004.1"/>
    <property type="molecule type" value="Genomic_DNA"/>
</dbReference>
<dbReference type="PANTHER" id="PTHR13050">
    <property type="entry name" value="USE1-LIKE PROTEIN"/>
    <property type="match status" value="1"/>
</dbReference>
<dbReference type="InterPro" id="IPR019150">
    <property type="entry name" value="Vesicle_transport_protein_Use1"/>
</dbReference>
<evidence type="ECO:0000256" key="7">
    <source>
        <dbReference type="ARBA" id="ARBA00022892"/>
    </source>
</evidence>
<keyword evidence="5 12" id="KW-0812">Transmembrane</keyword>
<dbReference type="GO" id="GO:0005789">
    <property type="term" value="C:endoplasmic reticulum membrane"/>
    <property type="evidence" value="ECO:0007669"/>
    <property type="project" value="UniProtKB-SubCell"/>
</dbReference>
<dbReference type="Pfam" id="PF09753">
    <property type="entry name" value="Use1"/>
    <property type="match status" value="1"/>
</dbReference>
<evidence type="ECO:0000256" key="2">
    <source>
        <dbReference type="ARBA" id="ARBA00007891"/>
    </source>
</evidence>
<keyword evidence="15" id="KW-1185">Reference proteome</keyword>
<dbReference type="Proteomes" id="UP000274756">
    <property type="component" value="Unassembled WGS sequence"/>
</dbReference>
<dbReference type="OrthoDB" id="4506189at2759"/>
<evidence type="ECO:0000256" key="11">
    <source>
        <dbReference type="ARBA" id="ARBA00032711"/>
    </source>
</evidence>
<comment type="similarity">
    <text evidence="2">Belongs to the USE1 family.</text>
</comment>
<dbReference type="AlphaFoldDB" id="A0A0N4UA24"/>
<keyword evidence="10 12" id="KW-0472">Membrane</keyword>
<keyword evidence="6" id="KW-0256">Endoplasmic reticulum</keyword>
<evidence type="ECO:0000256" key="6">
    <source>
        <dbReference type="ARBA" id="ARBA00022824"/>
    </source>
</evidence>
<reference evidence="13 15" key="2">
    <citation type="submission" date="2018-11" db="EMBL/GenBank/DDBJ databases">
        <authorList>
            <consortium name="Pathogen Informatics"/>
        </authorList>
    </citation>
    <scope>NUCLEOTIDE SEQUENCE [LARGE SCALE GENOMIC DNA]</scope>
</reference>
<evidence type="ECO:0000256" key="1">
    <source>
        <dbReference type="ARBA" id="ARBA00004163"/>
    </source>
</evidence>
<dbReference type="GO" id="GO:0006890">
    <property type="term" value="P:retrograde vesicle-mediated transport, Golgi to endoplasmic reticulum"/>
    <property type="evidence" value="ECO:0007669"/>
    <property type="project" value="TreeGrafter"/>
</dbReference>
<evidence type="ECO:0000256" key="10">
    <source>
        <dbReference type="ARBA" id="ARBA00023136"/>
    </source>
</evidence>
<comment type="subcellular location">
    <subcellularLocation>
        <location evidence="1">Endoplasmic reticulum membrane</location>
        <topology evidence="1">Single-pass type IV membrane protein</topology>
    </subcellularLocation>
</comment>
<gene>
    <name evidence="13" type="ORF">DME_LOCUS7977</name>
</gene>
<evidence type="ECO:0000256" key="12">
    <source>
        <dbReference type="SAM" id="Phobius"/>
    </source>
</evidence>
<reference evidence="16" key="1">
    <citation type="submission" date="2017-02" db="UniProtKB">
        <authorList>
            <consortium name="WormBaseParasite"/>
        </authorList>
    </citation>
    <scope>IDENTIFICATION</scope>
</reference>
<evidence type="ECO:0000256" key="8">
    <source>
        <dbReference type="ARBA" id="ARBA00022927"/>
    </source>
</evidence>
<dbReference type="Proteomes" id="UP000038040">
    <property type="component" value="Unplaced"/>
</dbReference>